<dbReference type="EMBL" id="CP010803">
    <property type="protein sequence ID" value="AJY45192.1"/>
    <property type="molecule type" value="Genomic_DNA"/>
</dbReference>
<dbReference type="InterPro" id="IPR007379">
    <property type="entry name" value="Tim44-like_dom"/>
</dbReference>
<dbReference type="SUPFAM" id="SSF54427">
    <property type="entry name" value="NTF2-like"/>
    <property type="match status" value="1"/>
</dbReference>
<evidence type="ECO:0000256" key="5">
    <source>
        <dbReference type="SAM" id="Phobius"/>
    </source>
</evidence>
<evidence type="ECO:0000256" key="1">
    <source>
        <dbReference type="ARBA" id="ARBA00004370"/>
    </source>
</evidence>
<dbReference type="PANTHER" id="PTHR10721">
    <property type="entry name" value="MITOCHONDRIAL IMPORT INNER MEMBRANE TRANSLOCASE SUBUNIT TIM44"/>
    <property type="match status" value="1"/>
</dbReference>
<feature type="domain" description="Tim44-like" evidence="6">
    <location>
        <begin position="86"/>
        <end position="232"/>
    </location>
</feature>
<evidence type="ECO:0000259" key="6">
    <source>
        <dbReference type="SMART" id="SM00978"/>
    </source>
</evidence>
<organism evidence="7 8">
    <name type="scientific">Martelella endophytica</name>
    <dbReference type="NCBI Taxonomy" id="1486262"/>
    <lineage>
        <taxon>Bacteria</taxon>
        <taxon>Pseudomonadati</taxon>
        <taxon>Pseudomonadota</taxon>
        <taxon>Alphaproteobacteria</taxon>
        <taxon>Hyphomicrobiales</taxon>
        <taxon>Aurantimonadaceae</taxon>
        <taxon>Martelella</taxon>
    </lineage>
</organism>
<dbReference type="Gene3D" id="3.10.450.240">
    <property type="match status" value="1"/>
</dbReference>
<dbReference type="PIRSF" id="PIRSF031890">
    <property type="entry name" value="UCP031890_transporter_Tim44"/>
    <property type="match status" value="1"/>
</dbReference>
<dbReference type="GO" id="GO:0030150">
    <property type="term" value="P:protein import into mitochondrial matrix"/>
    <property type="evidence" value="ECO:0007669"/>
    <property type="project" value="TreeGrafter"/>
</dbReference>
<evidence type="ECO:0000256" key="4">
    <source>
        <dbReference type="ARBA" id="ARBA00023136"/>
    </source>
</evidence>
<sequence length="233" mass="25729">MGTSDLITLFFLVAAVVIFFQLRSVLGRRTGNEKPRYEQPAVRSRADVQETGKNEGNVITLPGVEKEREEARLAAVDRVAAPGTPINTGLRAIVEADPQFDPETFLKGARSAYEMIVMAFADGDRKTLKNLLSKEVYEGFNAAMSEREARGETVKANFVGVEKAEITDAEIEKSEAKVTLRIVSQMISATYGRDGGLVEGDPEEIAEVRDLWTFARDTRSRDPNWKLIATASE</sequence>
<keyword evidence="3" id="KW-0809">Transit peptide</keyword>
<protein>
    <submittedName>
        <fullName evidence="7">Calcium-binding protein</fullName>
    </submittedName>
</protein>
<dbReference type="GO" id="GO:0016020">
    <property type="term" value="C:membrane"/>
    <property type="evidence" value="ECO:0007669"/>
    <property type="project" value="UniProtKB-SubCell"/>
</dbReference>
<dbReference type="GO" id="GO:0051087">
    <property type="term" value="F:protein-folding chaperone binding"/>
    <property type="evidence" value="ECO:0007669"/>
    <property type="project" value="TreeGrafter"/>
</dbReference>
<dbReference type="OrthoDB" id="9798618at2"/>
<comment type="similarity">
    <text evidence="2">Belongs to the Tim44 family.</text>
</comment>
<gene>
    <name evidence="7" type="ORF">TM49_04980</name>
</gene>
<keyword evidence="8" id="KW-1185">Reference proteome</keyword>
<dbReference type="Pfam" id="PF04280">
    <property type="entry name" value="Tim44"/>
    <property type="match status" value="1"/>
</dbReference>
<keyword evidence="5" id="KW-0812">Transmembrane</keyword>
<dbReference type="KEGG" id="mey:TM49_04980"/>
<dbReference type="InterPro" id="IPR039544">
    <property type="entry name" value="Tim44-like"/>
</dbReference>
<reference evidence="7 8" key="1">
    <citation type="journal article" date="2015" name="Genome Announc.">
        <title>Complete genome sequence of Martelella endophytica YC6887, which has antifungal activity associated with a halophyte.</title>
        <authorList>
            <person name="Khan A."/>
            <person name="Khan H."/>
            <person name="Chung E.J."/>
            <person name="Hossain M.T."/>
            <person name="Chung Y.R."/>
        </authorList>
    </citation>
    <scope>NUCLEOTIDE SEQUENCE [LARGE SCALE GENOMIC DNA]</scope>
    <source>
        <strain evidence="7">YC6887</strain>
    </source>
</reference>
<dbReference type="RefSeq" id="WP_045679791.1">
    <property type="nucleotide sequence ID" value="NZ_CP010803.1"/>
</dbReference>
<dbReference type="InterPro" id="IPR016985">
    <property type="entry name" value="UCP031890_Tim44-rel"/>
</dbReference>
<comment type="subcellular location">
    <subcellularLocation>
        <location evidence="1">Membrane</location>
    </subcellularLocation>
</comment>
<dbReference type="Proteomes" id="UP000032611">
    <property type="component" value="Chromosome"/>
</dbReference>
<evidence type="ECO:0000256" key="3">
    <source>
        <dbReference type="ARBA" id="ARBA00022946"/>
    </source>
</evidence>
<accession>A0A0D5LN37</accession>
<dbReference type="STRING" id="1486262.TM49_04980"/>
<evidence type="ECO:0000313" key="8">
    <source>
        <dbReference type="Proteomes" id="UP000032611"/>
    </source>
</evidence>
<keyword evidence="4 5" id="KW-0472">Membrane</keyword>
<name>A0A0D5LN37_MAREN</name>
<feature type="transmembrane region" description="Helical" evidence="5">
    <location>
        <begin position="6"/>
        <end position="26"/>
    </location>
</feature>
<dbReference type="PANTHER" id="PTHR10721:SF1">
    <property type="entry name" value="MITOCHONDRIAL IMPORT INNER MEMBRANE TRANSLOCASE SUBUNIT TIM44"/>
    <property type="match status" value="1"/>
</dbReference>
<dbReference type="NCBIfam" id="NF033779">
    <property type="entry name" value="Tim44_TimA_adap"/>
    <property type="match status" value="1"/>
</dbReference>
<dbReference type="AlphaFoldDB" id="A0A0D5LN37"/>
<keyword evidence="5" id="KW-1133">Transmembrane helix</keyword>
<evidence type="ECO:0000313" key="7">
    <source>
        <dbReference type="EMBL" id="AJY45192.1"/>
    </source>
</evidence>
<evidence type="ECO:0000256" key="2">
    <source>
        <dbReference type="ARBA" id="ARBA00009597"/>
    </source>
</evidence>
<dbReference type="InterPro" id="IPR032710">
    <property type="entry name" value="NTF2-like_dom_sf"/>
</dbReference>
<proteinExistence type="inferred from homology"/>
<dbReference type="PATRIC" id="fig|1486262.3.peg.1017"/>
<dbReference type="SMART" id="SM00978">
    <property type="entry name" value="Tim44"/>
    <property type="match status" value="1"/>
</dbReference>
<dbReference type="HOGENOM" id="CLU_086329_1_1_5"/>